<dbReference type="RefSeq" id="WP_091212096.1">
    <property type="nucleotide sequence ID" value="NZ_FOCL01000005.1"/>
</dbReference>
<dbReference type="EMBL" id="FOCL01000005">
    <property type="protein sequence ID" value="SEO08500.1"/>
    <property type="molecule type" value="Genomic_DNA"/>
</dbReference>
<evidence type="ECO:0000313" key="2">
    <source>
        <dbReference type="Proteomes" id="UP000198942"/>
    </source>
</evidence>
<dbReference type="AlphaFoldDB" id="A0A1H8LTX1"/>
<proteinExistence type="predicted"/>
<reference evidence="2" key="1">
    <citation type="submission" date="2016-10" db="EMBL/GenBank/DDBJ databases">
        <authorList>
            <person name="Varghese N."/>
            <person name="Submissions S."/>
        </authorList>
    </citation>
    <scope>NUCLEOTIDE SEQUENCE [LARGE SCALE GENOMIC DNA]</scope>
    <source>
        <strain evidence="2">Gh-48</strain>
    </source>
</reference>
<sequence>MQTETEFTIELHDITFWVTGHELQGMQVYHIRFSDDRPPLVIYEALGGKKTFWTSVPEGRQVEAEFFGARIAAYLTTR</sequence>
<evidence type="ECO:0000313" key="1">
    <source>
        <dbReference type="EMBL" id="SEO08500.1"/>
    </source>
</evidence>
<dbReference type="Proteomes" id="UP000198942">
    <property type="component" value="Unassembled WGS sequence"/>
</dbReference>
<name>A0A1H8LTX1_9SPHI</name>
<accession>A0A1H8LTX1</accession>
<protein>
    <submittedName>
        <fullName evidence="1">Uncharacterized protein</fullName>
    </submittedName>
</protein>
<keyword evidence="2" id="KW-1185">Reference proteome</keyword>
<dbReference type="OrthoDB" id="1263739at2"/>
<organism evidence="1 2">
    <name type="scientific">Mucilaginibacter gossypiicola</name>
    <dbReference type="NCBI Taxonomy" id="551995"/>
    <lineage>
        <taxon>Bacteria</taxon>
        <taxon>Pseudomonadati</taxon>
        <taxon>Bacteroidota</taxon>
        <taxon>Sphingobacteriia</taxon>
        <taxon>Sphingobacteriales</taxon>
        <taxon>Sphingobacteriaceae</taxon>
        <taxon>Mucilaginibacter</taxon>
    </lineage>
</organism>
<dbReference type="STRING" id="551995.SAMN05192574_105246"/>
<gene>
    <name evidence="1" type="ORF">SAMN05192574_105246</name>
</gene>